<accession>A0A5C3LXQ5</accession>
<feature type="compositionally biased region" description="Low complexity" evidence="5">
    <location>
        <begin position="548"/>
        <end position="558"/>
    </location>
</feature>
<feature type="region of interest" description="Disordered" evidence="5">
    <location>
        <begin position="463"/>
        <end position="608"/>
    </location>
</feature>
<keyword evidence="4" id="KW-0862">Zinc</keyword>
<dbReference type="STRING" id="68775.A0A5C3LXQ5"/>
<feature type="region of interest" description="Disordered" evidence="5">
    <location>
        <begin position="228"/>
        <end position="333"/>
    </location>
</feature>
<feature type="compositionally biased region" description="Low complexity" evidence="5">
    <location>
        <begin position="517"/>
        <end position="526"/>
    </location>
</feature>
<sequence length="644" mass="68465">MVSALWKASSEGDLEMVHQLLNEASAVDVELKDHTGVTPLIEAVRNGHIEIVRALLDKGADPTNASSQGRAEQYTSDPVILQLLNYAQNAAPSNVVPAHEQAYVHDTDKSYYGPPPGSYPYYPNINPALSPNGEGAMYYPPSAPGMVDNQALNAPGNLPPPEIARFIPCRYFPACRYGATCLFAHPQAPYYQPSMPSPTPYPSYDPMGAPPYAQSYYPVSPPSFPSPNGVHMTSMSPPPPAPHLMHARSPSEIVSPPPTHFSPNGVPPPLPYGPISPSSYSHPGQMPVPMSIPPLPPLHHQPTLAPTGPQSPNGYNSPNSSIPPFTVQQDLSSRYQQQPPNVNYQENDGGIKPPPTNVQPDTYGANPVHRDGLGHHRRGAGRRGSFGGRKPPCLFFPSGRCKNGDECRFPHVLTDGPSPHHPPFFAGRGGHGGPRPRPHINGNINAPQANGFSPIEEKLNTLTISDEPPRQQNGVDDSSRSHSTDAGARPRYGNGNRNHHYGGGHSGHGAHPHPKKQAAAVKQQQQRVPNADEFPVLAGSITPPSRSPGLNGVLPNGNGHSGPTAAQVLQAPPPARKDSVRESSTRGVSPDPAPSAPKVESNGAVVDVPTHAHVQEQSINKLPISFAAMATAAPDVSKEVSVSA</sequence>
<dbReference type="PROSITE" id="PS50088">
    <property type="entry name" value="ANK_REPEAT"/>
    <property type="match status" value="1"/>
</dbReference>
<proteinExistence type="predicted"/>
<keyword evidence="8" id="KW-1185">Reference proteome</keyword>
<feature type="compositionally biased region" description="Low complexity" evidence="5">
    <location>
        <begin position="275"/>
        <end position="284"/>
    </location>
</feature>
<feature type="domain" description="C3H1-type" evidence="6">
    <location>
        <begin position="387"/>
        <end position="414"/>
    </location>
</feature>
<evidence type="ECO:0000256" key="1">
    <source>
        <dbReference type="ARBA" id="ARBA00022737"/>
    </source>
</evidence>
<evidence type="ECO:0000313" key="8">
    <source>
        <dbReference type="Proteomes" id="UP000308652"/>
    </source>
</evidence>
<evidence type="ECO:0000313" key="7">
    <source>
        <dbReference type="EMBL" id="TFK36906.1"/>
    </source>
</evidence>
<feature type="compositionally biased region" description="Basic residues" evidence="5">
    <location>
        <begin position="497"/>
        <end position="516"/>
    </location>
</feature>
<name>A0A5C3LXQ5_9AGAR</name>
<dbReference type="InterPro" id="IPR002110">
    <property type="entry name" value="Ankyrin_rpt"/>
</dbReference>
<gene>
    <name evidence="7" type="ORF">BDQ12DRAFT_686069</name>
</gene>
<protein>
    <recommendedName>
        <fullName evidence="6">C3H1-type domain-containing protein</fullName>
    </recommendedName>
</protein>
<feature type="repeat" description="ANK" evidence="3">
    <location>
        <begin position="35"/>
        <end position="67"/>
    </location>
</feature>
<feature type="compositionally biased region" description="Polar residues" evidence="5">
    <location>
        <begin position="442"/>
        <end position="451"/>
    </location>
</feature>
<feature type="compositionally biased region" description="Polar residues" evidence="5">
    <location>
        <begin position="308"/>
        <end position="333"/>
    </location>
</feature>
<dbReference type="Proteomes" id="UP000308652">
    <property type="component" value="Unassembled WGS sequence"/>
</dbReference>
<feature type="zinc finger region" description="C3H1-type" evidence="4">
    <location>
        <begin position="387"/>
        <end position="414"/>
    </location>
</feature>
<dbReference type="AlphaFoldDB" id="A0A5C3LXQ5"/>
<dbReference type="InterPro" id="IPR000571">
    <property type="entry name" value="Znf_CCCH"/>
</dbReference>
<organism evidence="7 8">
    <name type="scientific">Crucibulum laeve</name>
    <dbReference type="NCBI Taxonomy" id="68775"/>
    <lineage>
        <taxon>Eukaryota</taxon>
        <taxon>Fungi</taxon>
        <taxon>Dikarya</taxon>
        <taxon>Basidiomycota</taxon>
        <taxon>Agaricomycotina</taxon>
        <taxon>Agaricomycetes</taxon>
        <taxon>Agaricomycetidae</taxon>
        <taxon>Agaricales</taxon>
        <taxon>Agaricineae</taxon>
        <taxon>Nidulariaceae</taxon>
        <taxon>Crucibulum</taxon>
    </lineage>
</organism>
<dbReference type="GO" id="GO:0010468">
    <property type="term" value="P:regulation of gene expression"/>
    <property type="evidence" value="ECO:0007669"/>
    <property type="project" value="UniProtKB-ARBA"/>
</dbReference>
<dbReference type="Pfam" id="PF12796">
    <property type="entry name" value="Ank_2"/>
    <property type="match status" value="1"/>
</dbReference>
<keyword evidence="1" id="KW-0677">Repeat</keyword>
<dbReference type="Gene3D" id="1.25.40.20">
    <property type="entry name" value="Ankyrin repeat-containing domain"/>
    <property type="match status" value="1"/>
</dbReference>
<reference evidence="7 8" key="1">
    <citation type="journal article" date="2019" name="Nat. Ecol. Evol.">
        <title>Megaphylogeny resolves global patterns of mushroom evolution.</title>
        <authorList>
            <person name="Varga T."/>
            <person name="Krizsan K."/>
            <person name="Foldi C."/>
            <person name="Dima B."/>
            <person name="Sanchez-Garcia M."/>
            <person name="Sanchez-Ramirez S."/>
            <person name="Szollosi G.J."/>
            <person name="Szarkandi J.G."/>
            <person name="Papp V."/>
            <person name="Albert L."/>
            <person name="Andreopoulos W."/>
            <person name="Angelini C."/>
            <person name="Antonin V."/>
            <person name="Barry K.W."/>
            <person name="Bougher N.L."/>
            <person name="Buchanan P."/>
            <person name="Buyck B."/>
            <person name="Bense V."/>
            <person name="Catcheside P."/>
            <person name="Chovatia M."/>
            <person name="Cooper J."/>
            <person name="Damon W."/>
            <person name="Desjardin D."/>
            <person name="Finy P."/>
            <person name="Geml J."/>
            <person name="Haridas S."/>
            <person name="Hughes K."/>
            <person name="Justo A."/>
            <person name="Karasinski D."/>
            <person name="Kautmanova I."/>
            <person name="Kiss B."/>
            <person name="Kocsube S."/>
            <person name="Kotiranta H."/>
            <person name="LaButti K.M."/>
            <person name="Lechner B.E."/>
            <person name="Liimatainen K."/>
            <person name="Lipzen A."/>
            <person name="Lukacs Z."/>
            <person name="Mihaltcheva S."/>
            <person name="Morgado L.N."/>
            <person name="Niskanen T."/>
            <person name="Noordeloos M.E."/>
            <person name="Ohm R.A."/>
            <person name="Ortiz-Santana B."/>
            <person name="Ovrebo C."/>
            <person name="Racz N."/>
            <person name="Riley R."/>
            <person name="Savchenko A."/>
            <person name="Shiryaev A."/>
            <person name="Soop K."/>
            <person name="Spirin V."/>
            <person name="Szebenyi C."/>
            <person name="Tomsovsky M."/>
            <person name="Tulloss R.E."/>
            <person name="Uehling J."/>
            <person name="Grigoriev I.V."/>
            <person name="Vagvolgyi C."/>
            <person name="Papp T."/>
            <person name="Martin F.M."/>
            <person name="Miettinen O."/>
            <person name="Hibbett D.S."/>
            <person name="Nagy L.G."/>
        </authorList>
    </citation>
    <scope>NUCLEOTIDE SEQUENCE [LARGE SCALE GENOMIC DNA]</scope>
    <source>
        <strain evidence="7 8">CBS 166.37</strain>
    </source>
</reference>
<dbReference type="SUPFAM" id="SSF48403">
    <property type="entry name" value="Ankyrin repeat"/>
    <property type="match status" value="1"/>
</dbReference>
<evidence type="ECO:0000256" key="3">
    <source>
        <dbReference type="PROSITE-ProRule" id="PRU00023"/>
    </source>
</evidence>
<evidence type="ECO:0000256" key="2">
    <source>
        <dbReference type="ARBA" id="ARBA00023043"/>
    </source>
</evidence>
<feature type="region of interest" description="Disordered" evidence="5">
    <location>
        <begin position="418"/>
        <end position="451"/>
    </location>
</feature>
<keyword evidence="4" id="KW-0863">Zinc-finger</keyword>
<feature type="compositionally biased region" description="Basic and acidic residues" evidence="5">
    <location>
        <begin position="575"/>
        <end position="584"/>
    </location>
</feature>
<dbReference type="InterPro" id="IPR036770">
    <property type="entry name" value="Ankyrin_rpt-contain_sf"/>
</dbReference>
<keyword evidence="2 3" id="KW-0040">ANK repeat</keyword>
<dbReference type="SMART" id="SM00248">
    <property type="entry name" value="ANK"/>
    <property type="match status" value="2"/>
</dbReference>
<dbReference type="SMART" id="SM00356">
    <property type="entry name" value="ZnF_C3H1"/>
    <property type="match status" value="2"/>
</dbReference>
<dbReference type="PROSITE" id="PS50297">
    <property type="entry name" value="ANK_REP_REGION"/>
    <property type="match status" value="1"/>
</dbReference>
<dbReference type="PANTHER" id="PTHR24173:SF74">
    <property type="entry name" value="ANKYRIN REPEAT DOMAIN-CONTAINING PROTEIN 16"/>
    <property type="match status" value="1"/>
</dbReference>
<feature type="zinc finger region" description="C3H1-type" evidence="4">
    <location>
        <begin position="163"/>
        <end position="188"/>
    </location>
</feature>
<feature type="compositionally biased region" description="Pro residues" evidence="5">
    <location>
        <begin position="290"/>
        <end position="299"/>
    </location>
</feature>
<evidence type="ECO:0000256" key="4">
    <source>
        <dbReference type="PROSITE-ProRule" id="PRU00723"/>
    </source>
</evidence>
<dbReference type="PANTHER" id="PTHR24173">
    <property type="entry name" value="ANKYRIN REPEAT CONTAINING"/>
    <property type="match status" value="1"/>
</dbReference>
<dbReference type="PROSITE" id="PS50103">
    <property type="entry name" value="ZF_C3H1"/>
    <property type="match status" value="2"/>
</dbReference>
<evidence type="ECO:0000259" key="6">
    <source>
        <dbReference type="PROSITE" id="PS50103"/>
    </source>
</evidence>
<feature type="domain" description="C3H1-type" evidence="6">
    <location>
        <begin position="163"/>
        <end position="188"/>
    </location>
</feature>
<dbReference type="OrthoDB" id="20872at2759"/>
<keyword evidence="4" id="KW-0479">Metal-binding</keyword>
<evidence type="ECO:0000256" key="5">
    <source>
        <dbReference type="SAM" id="MobiDB-lite"/>
    </source>
</evidence>
<feature type="compositionally biased region" description="Pro residues" evidence="5">
    <location>
        <begin position="255"/>
        <end position="274"/>
    </location>
</feature>
<feature type="compositionally biased region" description="Polar residues" evidence="5">
    <location>
        <begin position="463"/>
        <end position="476"/>
    </location>
</feature>
<dbReference type="GO" id="GO:0008270">
    <property type="term" value="F:zinc ion binding"/>
    <property type="evidence" value="ECO:0007669"/>
    <property type="project" value="UniProtKB-KW"/>
</dbReference>
<dbReference type="EMBL" id="ML213611">
    <property type="protein sequence ID" value="TFK36906.1"/>
    <property type="molecule type" value="Genomic_DNA"/>
</dbReference>